<comment type="caution">
    <text evidence="14">The sequence shown here is derived from an EMBL/GenBank/DDBJ whole genome shotgun (WGS) entry which is preliminary data.</text>
</comment>
<dbReference type="PANTHER" id="PTHR12412:SF2">
    <property type="entry name" value="NUCLEAR CAP-BINDING PROTEIN SUBUNIT 1"/>
    <property type="match status" value="1"/>
</dbReference>
<proteinExistence type="inferred from homology"/>
<evidence type="ECO:0000256" key="7">
    <source>
        <dbReference type="ARBA" id="ARBA00023187"/>
    </source>
</evidence>
<dbReference type="KEGG" id="crq:GCK72_002774"/>
<evidence type="ECO:0000256" key="1">
    <source>
        <dbReference type="ARBA" id="ARBA00004123"/>
    </source>
</evidence>
<dbReference type="PANTHER" id="PTHR12412">
    <property type="entry name" value="CAP BINDING PROTEIN"/>
    <property type="match status" value="1"/>
</dbReference>
<comment type="subunit">
    <text evidence="11">Component of the nuclear cap-binding complex (CBC), a heterodimer composed of ncbp-1 and ncbp-1 that interacts with m7GpppG-capped RNA.</text>
</comment>
<feature type="domain" description="MIF4G" evidence="13">
    <location>
        <begin position="28"/>
        <end position="240"/>
    </location>
</feature>
<name>A0A6A5HRX7_CAERE</name>
<accession>A0A6A5HRX7</accession>
<dbReference type="Pfam" id="PF09090">
    <property type="entry name" value="MIF4G_like_2"/>
    <property type="match status" value="1"/>
</dbReference>
<dbReference type="InterPro" id="IPR027159">
    <property type="entry name" value="CBP80"/>
</dbReference>
<dbReference type="GO" id="GO:0006406">
    <property type="term" value="P:mRNA export from nucleus"/>
    <property type="evidence" value="ECO:0007669"/>
    <property type="project" value="InterPro"/>
</dbReference>
<dbReference type="GO" id="GO:0005846">
    <property type="term" value="C:nuclear cap binding complex"/>
    <property type="evidence" value="ECO:0007669"/>
    <property type="project" value="InterPro"/>
</dbReference>
<dbReference type="AlphaFoldDB" id="A0A6A5HRX7"/>
<dbReference type="GeneID" id="9802087"/>
<dbReference type="SMART" id="SM00543">
    <property type="entry name" value="MIF4G"/>
    <property type="match status" value="1"/>
</dbReference>
<evidence type="ECO:0000313" key="15">
    <source>
        <dbReference type="Proteomes" id="UP000483820"/>
    </source>
</evidence>
<evidence type="ECO:0000256" key="9">
    <source>
        <dbReference type="ARBA" id="ARBA00030965"/>
    </source>
</evidence>
<keyword evidence="7" id="KW-0508">mRNA splicing</keyword>
<dbReference type="GO" id="GO:0005634">
    <property type="term" value="C:nucleus"/>
    <property type="evidence" value="ECO:0007669"/>
    <property type="project" value="UniProtKB-SubCell"/>
</dbReference>
<dbReference type="GO" id="GO:0006370">
    <property type="term" value="P:7-methylguanosine mRNA capping"/>
    <property type="evidence" value="ECO:0007669"/>
    <property type="project" value="UniProtKB-KW"/>
</dbReference>
<dbReference type="GO" id="GO:0031053">
    <property type="term" value="P:primary miRNA processing"/>
    <property type="evidence" value="ECO:0007669"/>
    <property type="project" value="UniProtKB-ARBA"/>
</dbReference>
<dbReference type="Pfam" id="PF02854">
    <property type="entry name" value="MIF4G"/>
    <property type="match status" value="1"/>
</dbReference>
<keyword evidence="4" id="KW-0507">mRNA processing</keyword>
<sequence>MSRRRQNDDEDETQTKRRRGAPLISDVEKKLQEVIGKVGEKSTGSSITMNLEKLTEFLTDDLDKYRTSIIDIVAGCAIYLPNRVTVYTTLVGLLNAKNFNFGGEVVEKLIAEQQDLLTKQKYQEAQNVAIFLCDLGNSGVLTAQSIGEYLESFISAAFEENMPQVRNDYYIQTVLRCLPWIGKELTEKSPEQMENIVEAVGKYLELRNKNHVTLLQVWSSTDQEQEDYLESLSAQIEQLRALNWTENHIPRYYKDFEAILSDALQHNLPSFASPDHSSDMIYPYPLVVFRLFQDSDCSSFSDKPLPGGHSIDRFLFEGEISWIIEKNQFNRKSCARELLAFAEENPSVPIGFLIFETIFGQMLRLPHAPYPAIFHCSLVLELLKLKPDDYPSILVQTVEVIYRRADSMQPICLDRMVDWFSFHLSNFQYRYTWPDWKDCLTKDAYSGSQIFLREVIEKCRRLGSYEKIIAALPSDFVKIHPCSPDVRYLIDEEDTALVQRAETFTQMFQERQPAEAFLNELKSAEGSEELPYNINEFGLFVMVMLKMASKTFSHNFSALFRYQATLKTVCDASEQYQEKLLETLFSCWKSNQQMLMILTDKLLKMQVIDCSAVVAWLFDEKMWAEHNRQWLFEVLNQALEKLTRQINVVEKDIKELTERVENKGTDDVKEEEMEAEEEKNEKLKQDVDDLENHKEKLERMVTFQKGLFNDFLIAFVEEIKIAGANTSEMDGSGDTAGRQSPKFQWLKGRFCHVLLAHAETLLKHSSSIAEEVFTEGADPSVTEWNFGAKVGDEVIAERRRRRGSYPAIFHCSLVLELLKLKPDDYPSILVQTVEVIYRRADSMQPICLDRMLSNVLHCEFDENEKWTEIYGDSEEKTSTTEKKWANMKSQDIKEKIRQAAKRRNVTLSNETSNSDSDDN</sequence>
<protein>
    <recommendedName>
        <fullName evidence="3">Nuclear cap-binding protein subunit 1</fullName>
    </recommendedName>
    <alternativeName>
        <fullName evidence="9">80 kDa nuclear cap-binding protein</fullName>
    </alternativeName>
</protein>
<comment type="similarity">
    <text evidence="2">Belongs to the NCBP1 family.</text>
</comment>
<feature type="region of interest" description="Disordered" evidence="12">
    <location>
        <begin position="663"/>
        <end position="682"/>
    </location>
</feature>
<keyword evidence="5" id="KW-0506">mRNA capping</keyword>
<gene>
    <name evidence="14" type="ORF">GCK72_002774</name>
</gene>
<evidence type="ECO:0000256" key="8">
    <source>
        <dbReference type="ARBA" id="ARBA00023242"/>
    </source>
</evidence>
<dbReference type="GO" id="GO:0008380">
    <property type="term" value="P:RNA splicing"/>
    <property type="evidence" value="ECO:0007669"/>
    <property type="project" value="UniProtKB-KW"/>
</dbReference>
<dbReference type="InterPro" id="IPR015174">
    <property type="entry name" value="MIF4G-like_typ-2"/>
</dbReference>
<dbReference type="InterPro" id="IPR003890">
    <property type="entry name" value="MIF4G-like_typ-3"/>
</dbReference>
<dbReference type="InterPro" id="IPR015172">
    <property type="entry name" value="MIF4G-like_typ-1"/>
</dbReference>
<evidence type="ECO:0000259" key="13">
    <source>
        <dbReference type="SMART" id="SM00543"/>
    </source>
</evidence>
<dbReference type="Gene3D" id="1.25.40.180">
    <property type="match status" value="4"/>
</dbReference>
<comment type="function">
    <text evidence="10">Component of the cap-binding complex (CBC), which binds cotranscriptionally to the 5'-cap of pre-mRNAs and is involved in various processes such as pre-mRNA splicing and RNA-mediated gene silencing (RNAi). The CBC complex is involved in miRNA-mediated RNA interference and is required for primary microRNAs (miRNAs) processing. In the CBC complex, ncbp-1 does not bind directly capped RNAs (m7GpppG-capped RNA) but is required to stabilize the movement of the N-terminal loop of ncbp-2 and lock the CBC into a high affinity cap-binding state with the cap structure.</text>
</comment>
<dbReference type="EMBL" id="WUAV01000001">
    <property type="protein sequence ID" value="KAF1770950.1"/>
    <property type="molecule type" value="Genomic_DNA"/>
</dbReference>
<organism evidence="14 15">
    <name type="scientific">Caenorhabditis remanei</name>
    <name type="common">Caenorhabditis vulgaris</name>
    <dbReference type="NCBI Taxonomy" id="31234"/>
    <lineage>
        <taxon>Eukaryota</taxon>
        <taxon>Metazoa</taxon>
        <taxon>Ecdysozoa</taxon>
        <taxon>Nematoda</taxon>
        <taxon>Chromadorea</taxon>
        <taxon>Rhabditida</taxon>
        <taxon>Rhabditina</taxon>
        <taxon>Rhabditomorpha</taxon>
        <taxon>Rhabditoidea</taxon>
        <taxon>Rhabditidae</taxon>
        <taxon>Peloderinae</taxon>
        <taxon>Caenorhabditis</taxon>
    </lineage>
</organism>
<feature type="compositionally biased region" description="Low complexity" evidence="12">
    <location>
        <begin position="908"/>
        <end position="919"/>
    </location>
</feature>
<keyword evidence="8" id="KW-0539">Nucleus</keyword>
<evidence type="ECO:0000256" key="4">
    <source>
        <dbReference type="ARBA" id="ARBA00022664"/>
    </source>
</evidence>
<dbReference type="GO" id="GO:0003729">
    <property type="term" value="F:mRNA binding"/>
    <property type="evidence" value="ECO:0007669"/>
    <property type="project" value="TreeGrafter"/>
</dbReference>
<evidence type="ECO:0000256" key="10">
    <source>
        <dbReference type="ARBA" id="ARBA00056386"/>
    </source>
</evidence>
<dbReference type="RefSeq" id="XP_053592239.1">
    <property type="nucleotide sequence ID" value="XM_053723594.1"/>
</dbReference>
<dbReference type="Pfam" id="PF09088">
    <property type="entry name" value="MIF4G_like"/>
    <property type="match status" value="1"/>
</dbReference>
<dbReference type="FunFam" id="1.25.40.180:FF:000010">
    <property type="entry name" value="Nuclear cap-binding protein subunit 1"/>
    <property type="match status" value="1"/>
</dbReference>
<dbReference type="GO" id="GO:0000339">
    <property type="term" value="F:RNA cap binding"/>
    <property type="evidence" value="ECO:0007669"/>
    <property type="project" value="InterPro"/>
</dbReference>
<comment type="subcellular location">
    <subcellularLocation>
        <location evidence="1">Nucleus</location>
    </subcellularLocation>
</comment>
<keyword evidence="6" id="KW-0943">RNA-mediated gene silencing</keyword>
<evidence type="ECO:0000256" key="11">
    <source>
        <dbReference type="ARBA" id="ARBA00062747"/>
    </source>
</evidence>
<dbReference type="GO" id="GO:0000184">
    <property type="term" value="P:nuclear-transcribed mRNA catabolic process, nonsense-mediated decay"/>
    <property type="evidence" value="ECO:0007669"/>
    <property type="project" value="TreeGrafter"/>
</dbReference>
<evidence type="ECO:0000256" key="2">
    <source>
        <dbReference type="ARBA" id="ARBA00007413"/>
    </source>
</evidence>
<evidence type="ECO:0000313" key="14">
    <source>
        <dbReference type="EMBL" id="KAF1770950.1"/>
    </source>
</evidence>
<evidence type="ECO:0000256" key="5">
    <source>
        <dbReference type="ARBA" id="ARBA00023042"/>
    </source>
</evidence>
<dbReference type="Proteomes" id="UP000483820">
    <property type="component" value="Chromosome I"/>
</dbReference>
<reference evidence="14 15" key="1">
    <citation type="submission" date="2019-12" db="EMBL/GenBank/DDBJ databases">
        <title>Chromosome-level assembly of the Caenorhabditis remanei genome.</title>
        <authorList>
            <person name="Teterina A.A."/>
            <person name="Willis J.H."/>
            <person name="Phillips P.C."/>
        </authorList>
    </citation>
    <scope>NUCLEOTIDE SEQUENCE [LARGE SCALE GENOMIC DNA]</scope>
    <source>
        <strain evidence="14 15">PX506</strain>
        <tissue evidence="14">Whole organism</tissue>
    </source>
</reference>
<feature type="region of interest" description="Disordered" evidence="12">
    <location>
        <begin position="1"/>
        <end position="23"/>
    </location>
</feature>
<evidence type="ECO:0000256" key="12">
    <source>
        <dbReference type="SAM" id="MobiDB-lite"/>
    </source>
</evidence>
<dbReference type="SUPFAM" id="SSF48371">
    <property type="entry name" value="ARM repeat"/>
    <property type="match status" value="4"/>
</dbReference>
<dbReference type="CTD" id="9802087"/>
<feature type="region of interest" description="Disordered" evidence="12">
    <location>
        <begin position="899"/>
        <end position="919"/>
    </location>
</feature>
<dbReference type="FunFam" id="1.25.40.180:FF:000041">
    <property type="entry name" value="Nuclear cap-binding protein subunit 1"/>
    <property type="match status" value="1"/>
</dbReference>
<dbReference type="InterPro" id="IPR016024">
    <property type="entry name" value="ARM-type_fold"/>
</dbReference>
<evidence type="ECO:0000256" key="6">
    <source>
        <dbReference type="ARBA" id="ARBA00023158"/>
    </source>
</evidence>
<evidence type="ECO:0000256" key="3">
    <source>
        <dbReference type="ARBA" id="ARBA00019879"/>
    </source>
</evidence>
<feature type="compositionally biased region" description="Acidic residues" evidence="12">
    <location>
        <begin position="668"/>
        <end position="678"/>
    </location>
</feature>